<accession>A0ACC0CUT8</accession>
<name>A0ACC0CUT8_9PEZI</name>
<sequence length="616" mass="69010">MSHESVDLSAVVLLIVLPGGKEEEIALVDCLKETSTTTFVRDFDYNLFRNKLQEYFDIDPSIPLLPEQNHTPITNPRPWSVFLSRVQNKVYDHPSRQLQAILTVGQEEHSGTDEPPTDPDQTDKGKGKAESPPPTTPSPTNKGKGKDESPPPTTPSPTNKGKGKDESPPPTTPSPNDKGKGKAPGTTQSDSTTPKRSSSPPEPDSSEEPSPSNPDVEESDPEETNPLIEPSFVDISTIVESESSSDGEDNVGGGPGVEIAEEIIRRTDANRPPDWDEWVDEIQKWMDFDRPGTATTINNMKFYVAHHSFEKETALEKNPRFFADTAAQDDDLLNYTLARNSKMVDAYDILIRAATFPEIVPLYLERKFTRVEVLAENVARVGKLISAALSPGNDGRSANRNQIARAVFDTLKEHFIFWEYRDRLTASSSKLTEQIRLIENMREERKRLLPPPRGTSREPPDHTNIRHMLIFTDTPISAQLTFAMLYYEYEETFEWIYIHSGMTPAERSAALARINLPCRPNDRNKIVVSNYPLGAKGINLQRANHVIISEVLRTSEAQTQTFGRVARQGQQFEPVLVQLVDPQNLSELVRIRRNANRDTLAELGHDISIPLDLNDF</sequence>
<evidence type="ECO:0000313" key="1">
    <source>
        <dbReference type="EMBL" id="KAI6084268.1"/>
    </source>
</evidence>
<gene>
    <name evidence="1" type="ORF">F4821DRAFT_280249</name>
</gene>
<organism evidence="1 2">
    <name type="scientific">Hypoxylon rubiginosum</name>
    <dbReference type="NCBI Taxonomy" id="110542"/>
    <lineage>
        <taxon>Eukaryota</taxon>
        <taxon>Fungi</taxon>
        <taxon>Dikarya</taxon>
        <taxon>Ascomycota</taxon>
        <taxon>Pezizomycotina</taxon>
        <taxon>Sordariomycetes</taxon>
        <taxon>Xylariomycetidae</taxon>
        <taxon>Xylariales</taxon>
        <taxon>Hypoxylaceae</taxon>
        <taxon>Hypoxylon</taxon>
    </lineage>
</organism>
<dbReference type="EMBL" id="MU394339">
    <property type="protein sequence ID" value="KAI6084268.1"/>
    <property type="molecule type" value="Genomic_DNA"/>
</dbReference>
<reference evidence="1 2" key="1">
    <citation type="journal article" date="2022" name="New Phytol.">
        <title>Ecological generalism drives hyperdiversity of secondary metabolite gene clusters in xylarialean endophytes.</title>
        <authorList>
            <person name="Franco M.E.E."/>
            <person name="Wisecaver J.H."/>
            <person name="Arnold A.E."/>
            <person name="Ju Y.M."/>
            <person name="Slot J.C."/>
            <person name="Ahrendt S."/>
            <person name="Moore L.P."/>
            <person name="Eastman K.E."/>
            <person name="Scott K."/>
            <person name="Konkel Z."/>
            <person name="Mondo S.J."/>
            <person name="Kuo A."/>
            <person name="Hayes R.D."/>
            <person name="Haridas S."/>
            <person name="Andreopoulos B."/>
            <person name="Riley R."/>
            <person name="LaButti K."/>
            <person name="Pangilinan J."/>
            <person name="Lipzen A."/>
            <person name="Amirebrahimi M."/>
            <person name="Yan J."/>
            <person name="Adam C."/>
            <person name="Keymanesh K."/>
            <person name="Ng V."/>
            <person name="Louie K."/>
            <person name="Northen T."/>
            <person name="Drula E."/>
            <person name="Henrissat B."/>
            <person name="Hsieh H.M."/>
            <person name="Youens-Clark K."/>
            <person name="Lutzoni F."/>
            <person name="Miadlikowska J."/>
            <person name="Eastwood D.C."/>
            <person name="Hamelin R.C."/>
            <person name="Grigoriev I.V."/>
            <person name="U'Ren J.M."/>
        </authorList>
    </citation>
    <scope>NUCLEOTIDE SEQUENCE [LARGE SCALE GENOMIC DNA]</scope>
    <source>
        <strain evidence="1 2">ER1909</strain>
    </source>
</reference>
<proteinExistence type="predicted"/>
<dbReference type="Proteomes" id="UP001497680">
    <property type="component" value="Unassembled WGS sequence"/>
</dbReference>
<evidence type="ECO:0000313" key="2">
    <source>
        <dbReference type="Proteomes" id="UP001497680"/>
    </source>
</evidence>
<keyword evidence="2" id="KW-1185">Reference proteome</keyword>
<comment type="caution">
    <text evidence="1">The sequence shown here is derived from an EMBL/GenBank/DDBJ whole genome shotgun (WGS) entry which is preliminary data.</text>
</comment>
<protein>
    <submittedName>
        <fullName evidence="1">Uncharacterized protein</fullName>
    </submittedName>
</protein>